<keyword evidence="3" id="KW-0862">Zinc</keyword>
<dbReference type="InterPro" id="IPR024119">
    <property type="entry name" value="TF_DEAF-1"/>
</dbReference>
<dbReference type="PANTHER" id="PTHR10237:SF14">
    <property type="entry name" value="MYND-TYPE DOMAIN-CONTAINING PROTEIN"/>
    <property type="match status" value="1"/>
</dbReference>
<gene>
    <name evidence="6" type="ORF">SISNIDRAFT_458432</name>
</gene>
<protein>
    <recommendedName>
        <fullName evidence="5">MYND-type domain-containing protein</fullName>
    </recommendedName>
</protein>
<feature type="domain" description="MYND-type" evidence="5">
    <location>
        <begin position="116"/>
        <end position="153"/>
    </location>
</feature>
<accession>A0A164QL83</accession>
<dbReference type="GO" id="GO:0005634">
    <property type="term" value="C:nucleus"/>
    <property type="evidence" value="ECO:0007669"/>
    <property type="project" value="TreeGrafter"/>
</dbReference>
<dbReference type="PROSITE" id="PS50865">
    <property type="entry name" value="ZF_MYND_2"/>
    <property type="match status" value="1"/>
</dbReference>
<sequence>MCPPENSRGNGRCAGIMYEYYHGSGESKKEAVEMEVSEALASPASVRKGGKTFIQQMTRSFDTMSMFAGTSTVNGMGLKRPLKTFDERTVSGKTSLPSYMQETVSDRRDKARIALCATCGTPHELKACSRCRKIWYCGAEHQKQHWKAHKRNCVAAEAS</sequence>
<evidence type="ECO:0000256" key="3">
    <source>
        <dbReference type="ARBA" id="ARBA00022833"/>
    </source>
</evidence>
<proteinExistence type="predicted"/>
<dbReference type="Proteomes" id="UP000076722">
    <property type="component" value="Unassembled WGS sequence"/>
</dbReference>
<dbReference type="Gene3D" id="6.10.140.2220">
    <property type="match status" value="1"/>
</dbReference>
<dbReference type="SUPFAM" id="SSF144232">
    <property type="entry name" value="HIT/MYND zinc finger-like"/>
    <property type="match status" value="1"/>
</dbReference>
<dbReference type="EMBL" id="KV419425">
    <property type="protein sequence ID" value="KZS89758.1"/>
    <property type="molecule type" value="Genomic_DNA"/>
</dbReference>
<dbReference type="PROSITE" id="PS01360">
    <property type="entry name" value="ZF_MYND_1"/>
    <property type="match status" value="1"/>
</dbReference>
<reference evidence="6 7" key="1">
    <citation type="journal article" date="2016" name="Mol. Biol. Evol.">
        <title>Comparative Genomics of Early-Diverging Mushroom-Forming Fungi Provides Insights into the Origins of Lignocellulose Decay Capabilities.</title>
        <authorList>
            <person name="Nagy L.G."/>
            <person name="Riley R."/>
            <person name="Tritt A."/>
            <person name="Adam C."/>
            <person name="Daum C."/>
            <person name="Floudas D."/>
            <person name="Sun H."/>
            <person name="Yadav J.S."/>
            <person name="Pangilinan J."/>
            <person name="Larsson K.H."/>
            <person name="Matsuura K."/>
            <person name="Barry K."/>
            <person name="Labutti K."/>
            <person name="Kuo R."/>
            <person name="Ohm R.A."/>
            <person name="Bhattacharya S.S."/>
            <person name="Shirouzu T."/>
            <person name="Yoshinaga Y."/>
            <person name="Martin F.M."/>
            <person name="Grigoriev I.V."/>
            <person name="Hibbett D.S."/>
        </authorList>
    </citation>
    <scope>NUCLEOTIDE SEQUENCE [LARGE SCALE GENOMIC DNA]</scope>
    <source>
        <strain evidence="6 7">HHB9708</strain>
    </source>
</reference>
<name>A0A164QL83_9AGAM</name>
<dbReference type="InterPro" id="IPR002893">
    <property type="entry name" value="Znf_MYND"/>
</dbReference>
<evidence type="ECO:0000256" key="2">
    <source>
        <dbReference type="ARBA" id="ARBA00022771"/>
    </source>
</evidence>
<keyword evidence="7" id="KW-1185">Reference proteome</keyword>
<evidence type="ECO:0000313" key="6">
    <source>
        <dbReference type="EMBL" id="KZS89758.1"/>
    </source>
</evidence>
<dbReference type="AlphaFoldDB" id="A0A164QL83"/>
<keyword evidence="2 4" id="KW-0863">Zinc-finger</keyword>
<dbReference type="OrthoDB" id="432970at2759"/>
<keyword evidence="1" id="KW-0479">Metal-binding</keyword>
<dbReference type="Pfam" id="PF01753">
    <property type="entry name" value="zf-MYND"/>
    <property type="match status" value="1"/>
</dbReference>
<evidence type="ECO:0000256" key="4">
    <source>
        <dbReference type="PROSITE-ProRule" id="PRU00134"/>
    </source>
</evidence>
<dbReference type="STRING" id="1314777.A0A164QL83"/>
<dbReference type="PANTHER" id="PTHR10237">
    <property type="entry name" value="DEFORMED EPIDERMAL AUTOREGULATORY FACTOR 1 HOMOLOG SUPPRESSIN"/>
    <property type="match status" value="1"/>
</dbReference>
<evidence type="ECO:0000313" key="7">
    <source>
        <dbReference type="Proteomes" id="UP000076722"/>
    </source>
</evidence>
<evidence type="ECO:0000256" key="1">
    <source>
        <dbReference type="ARBA" id="ARBA00022723"/>
    </source>
</evidence>
<organism evidence="6 7">
    <name type="scientific">Sistotremastrum niveocremeum HHB9708</name>
    <dbReference type="NCBI Taxonomy" id="1314777"/>
    <lineage>
        <taxon>Eukaryota</taxon>
        <taxon>Fungi</taxon>
        <taxon>Dikarya</taxon>
        <taxon>Basidiomycota</taxon>
        <taxon>Agaricomycotina</taxon>
        <taxon>Agaricomycetes</taxon>
        <taxon>Sistotremastrales</taxon>
        <taxon>Sistotremastraceae</taxon>
        <taxon>Sertulicium</taxon>
        <taxon>Sertulicium niveocremeum</taxon>
    </lineage>
</organism>
<evidence type="ECO:0000259" key="5">
    <source>
        <dbReference type="PROSITE" id="PS50865"/>
    </source>
</evidence>
<dbReference type="GO" id="GO:0000981">
    <property type="term" value="F:DNA-binding transcription factor activity, RNA polymerase II-specific"/>
    <property type="evidence" value="ECO:0007669"/>
    <property type="project" value="TreeGrafter"/>
</dbReference>
<dbReference type="GO" id="GO:0008270">
    <property type="term" value="F:zinc ion binding"/>
    <property type="evidence" value="ECO:0007669"/>
    <property type="project" value="UniProtKB-KW"/>
</dbReference>